<dbReference type="Proteomes" id="UP000886998">
    <property type="component" value="Unassembled WGS sequence"/>
</dbReference>
<gene>
    <name evidence="1" type="ORF">TNIN_299461</name>
</gene>
<reference evidence="1" key="1">
    <citation type="submission" date="2020-08" db="EMBL/GenBank/DDBJ databases">
        <title>Multicomponent nature underlies the extraordinary mechanical properties of spider dragline silk.</title>
        <authorList>
            <person name="Kono N."/>
            <person name="Nakamura H."/>
            <person name="Mori M."/>
            <person name="Yoshida Y."/>
            <person name="Ohtoshi R."/>
            <person name="Malay A.D."/>
            <person name="Moran D.A.P."/>
            <person name="Tomita M."/>
            <person name="Numata K."/>
            <person name="Arakawa K."/>
        </authorList>
    </citation>
    <scope>NUCLEOTIDE SEQUENCE</scope>
</reference>
<protein>
    <submittedName>
        <fullName evidence="1">Uncharacterized protein</fullName>
    </submittedName>
</protein>
<proteinExistence type="predicted"/>
<sequence length="106" mass="11876">MIAHQGSDITSDCIPIYHGDGPISTVPLKSFLDDASSGDSIFPELRLRSKYQGNPKSPNFYLTLFLCSLKSLPTSIPPHSKWKILLPLHLLRLGFFPAVSRCRFLF</sequence>
<organism evidence="1 2">
    <name type="scientific">Trichonephila inaurata madagascariensis</name>
    <dbReference type="NCBI Taxonomy" id="2747483"/>
    <lineage>
        <taxon>Eukaryota</taxon>
        <taxon>Metazoa</taxon>
        <taxon>Ecdysozoa</taxon>
        <taxon>Arthropoda</taxon>
        <taxon>Chelicerata</taxon>
        <taxon>Arachnida</taxon>
        <taxon>Araneae</taxon>
        <taxon>Araneomorphae</taxon>
        <taxon>Entelegynae</taxon>
        <taxon>Araneoidea</taxon>
        <taxon>Nephilidae</taxon>
        <taxon>Trichonephila</taxon>
        <taxon>Trichonephila inaurata</taxon>
    </lineage>
</organism>
<dbReference type="OrthoDB" id="10613967at2759"/>
<evidence type="ECO:0000313" key="1">
    <source>
        <dbReference type="EMBL" id="GFY56575.1"/>
    </source>
</evidence>
<dbReference type="AlphaFoldDB" id="A0A8X6XQ03"/>
<evidence type="ECO:0000313" key="2">
    <source>
        <dbReference type="Proteomes" id="UP000886998"/>
    </source>
</evidence>
<accession>A0A8X6XQ03</accession>
<comment type="caution">
    <text evidence="1">The sequence shown here is derived from an EMBL/GenBank/DDBJ whole genome shotgun (WGS) entry which is preliminary data.</text>
</comment>
<dbReference type="EMBL" id="BMAV01011042">
    <property type="protein sequence ID" value="GFY56575.1"/>
    <property type="molecule type" value="Genomic_DNA"/>
</dbReference>
<keyword evidence="2" id="KW-1185">Reference proteome</keyword>
<name>A0A8X6XQ03_9ARAC</name>